<feature type="binding site" description="axial binding residue" evidence="12">
    <location>
        <position position="442"/>
    </location>
    <ligand>
        <name>heme</name>
        <dbReference type="ChEBI" id="CHEBI:30413"/>
    </ligand>
    <ligandPart>
        <name>Fe</name>
        <dbReference type="ChEBI" id="CHEBI:18248"/>
    </ligandPart>
</feature>
<dbReference type="Pfam" id="PF00067">
    <property type="entry name" value="p450"/>
    <property type="match status" value="1"/>
</dbReference>
<evidence type="ECO:0000256" key="13">
    <source>
        <dbReference type="RuleBase" id="RU000461"/>
    </source>
</evidence>
<dbReference type="PANTHER" id="PTHR47953">
    <property type="entry name" value="OS08G0105600 PROTEIN"/>
    <property type="match status" value="1"/>
</dbReference>
<keyword evidence="6" id="KW-0735">Signal-anchor</keyword>
<dbReference type="InterPro" id="IPR036396">
    <property type="entry name" value="Cyt_P450_sf"/>
</dbReference>
<evidence type="ECO:0000256" key="5">
    <source>
        <dbReference type="ARBA" id="ARBA00022723"/>
    </source>
</evidence>
<dbReference type="GO" id="GO:0005506">
    <property type="term" value="F:iron ion binding"/>
    <property type="evidence" value="ECO:0007669"/>
    <property type="project" value="InterPro"/>
</dbReference>
<dbReference type="PANTHER" id="PTHR47953:SF16">
    <property type="entry name" value="CYTOCHROME P450 71D8"/>
    <property type="match status" value="1"/>
</dbReference>
<dbReference type="AlphaFoldDB" id="A0A9N7NLY0"/>
<evidence type="ECO:0000256" key="12">
    <source>
        <dbReference type="PIRSR" id="PIRSR602401-1"/>
    </source>
</evidence>
<dbReference type="InterPro" id="IPR052306">
    <property type="entry name" value="CYP450_71D"/>
</dbReference>
<evidence type="ECO:0000256" key="9">
    <source>
        <dbReference type="ARBA" id="ARBA00023004"/>
    </source>
</evidence>
<dbReference type="InterPro" id="IPR002401">
    <property type="entry name" value="Cyt_P450_E_grp-I"/>
</dbReference>
<evidence type="ECO:0000256" key="6">
    <source>
        <dbReference type="ARBA" id="ARBA00022968"/>
    </source>
</evidence>
<evidence type="ECO:0000256" key="3">
    <source>
        <dbReference type="ARBA" id="ARBA00022617"/>
    </source>
</evidence>
<keyword evidence="11" id="KW-0472">Membrane</keyword>
<dbReference type="GO" id="GO:0016020">
    <property type="term" value="C:membrane"/>
    <property type="evidence" value="ECO:0007669"/>
    <property type="project" value="UniProtKB-SubCell"/>
</dbReference>
<dbReference type="InterPro" id="IPR017972">
    <property type="entry name" value="Cyt_P450_CS"/>
</dbReference>
<evidence type="ECO:0000256" key="7">
    <source>
        <dbReference type="ARBA" id="ARBA00022989"/>
    </source>
</evidence>
<dbReference type="Gene3D" id="1.10.630.10">
    <property type="entry name" value="Cytochrome P450"/>
    <property type="match status" value="1"/>
</dbReference>
<keyword evidence="3 12" id="KW-0349">Heme</keyword>
<evidence type="ECO:0000256" key="8">
    <source>
        <dbReference type="ARBA" id="ARBA00023002"/>
    </source>
</evidence>
<dbReference type="SUPFAM" id="SSF48264">
    <property type="entry name" value="Cytochrome P450"/>
    <property type="match status" value="1"/>
</dbReference>
<organism evidence="14 15">
    <name type="scientific">Striga hermonthica</name>
    <name type="common">Purple witchweed</name>
    <name type="synonym">Buchnera hermonthica</name>
    <dbReference type="NCBI Taxonomy" id="68872"/>
    <lineage>
        <taxon>Eukaryota</taxon>
        <taxon>Viridiplantae</taxon>
        <taxon>Streptophyta</taxon>
        <taxon>Embryophyta</taxon>
        <taxon>Tracheophyta</taxon>
        <taxon>Spermatophyta</taxon>
        <taxon>Magnoliopsida</taxon>
        <taxon>eudicotyledons</taxon>
        <taxon>Gunneridae</taxon>
        <taxon>Pentapetalae</taxon>
        <taxon>asterids</taxon>
        <taxon>lamiids</taxon>
        <taxon>Lamiales</taxon>
        <taxon>Orobanchaceae</taxon>
        <taxon>Buchnereae</taxon>
        <taxon>Striga</taxon>
    </lineage>
</organism>
<dbReference type="FunFam" id="1.10.630.10:FF:000043">
    <property type="entry name" value="Cytochrome P450 99A2"/>
    <property type="match status" value="1"/>
</dbReference>
<name>A0A9N7NLY0_STRHE</name>
<keyword evidence="8 13" id="KW-0560">Oxidoreductase</keyword>
<evidence type="ECO:0000313" key="15">
    <source>
        <dbReference type="Proteomes" id="UP001153555"/>
    </source>
</evidence>
<evidence type="ECO:0000256" key="1">
    <source>
        <dbReference type="ARBA" id="ARBA00004606"/>
    </source>
</evidence>
<dbReference type="EMBL" id="CACSLK010030875">
    <property type="protein sequence ID" value="CAA0838333.1"/>
    <property type="molecule type" value="Genomic_DNA"/>
</dbReference>
<keyword evidence="15" id="KW-1185">Reference proteome</keyword>
<evidence type="ECO:0000256" key="2">
    <source>
        <dbReference type="ARBA" id="ARBA00010617"/>
    </source>
</evidence>
<dbReference type="GO" id="GO:0004497">
    <property type="term" value="F:monooxygenase activity"/>
    <property type="evidence" value="ECO:0007669"/>
    <property type="project" value="UniProtKB-KW"/>
</dbReference>
<evidence type="ECO:0000256" key="11">
    <source>
        <dbReference type="ARBA" id="ARBA00023136"/>
    </source>
</evidence>
<dbReference type="PRINTS" id="PR00463">
    <property type="entry name" value="EP450I"/>
</dbReference>
<comment type="subcellular location">
    <subcellularLocation>
        <location evidence="1">Membrane</location>
        <topology evidence="1">Single-pass type II membrane protein</topology>
    </subcellularLocation>
</comment>
<protein>
    <submittedName>
        <fullName evidence="14">Cytochrome P450 71B34</fullName>
    </submittedName>
</protein>
<comment type="similarity">
    <text evidence="2 13">Belongs to the cytochrome P450 family.</text>
</comment>
<keyword evidence="10 13" id="KW-0503">Monooxygenase</keyword>
<proteinExistence type="inferred from homology"/>
<evidence type="ECO:0000313" key="14">
    <source>
        <dbReference type="EMBL" id="CAA0838333.1"/>
    </source>
</evidence>
<evidence type="ECO:0000256" key="10">
    <source>
        <dbReference type="ARBA" id="ARBA00023033"/>
    </source>
</evidence>
<keyword evidence="5 12" id="KW-0479">Metal-binding</keyword>
<dbReference type="OrthoDB" id="884314at2759"/>
<comment type="cofactor">
    <cofactor evidence="12">
        <name>heme</name>
        <dbReference type="ChEBI" id="CHEBI:30413"/>
    </cofactor>
</comment>
<reference evidence="14" key="1">
    <citation type="submission" date="2019-12" db="EMBL/GenBank/DDBJ databases">
        <authorList>
            <person name="Scholes J."/>
        </authorList>
    </citation>
    <scope>NUCLEOTIDE SEQUENCE</scope>
</reference>
<evidence type="ECO:0000256" key="4">
    <source>
        <dbReference type="ARBA" id="ARBA00022692"/>
    </source>
</evidence>
<keyword evidence="4" id="KW-0812">Transmembrane</keyword>
<comment type="caution">
    <text evidence="14">The sequence shown here is derived from an EMBL/GenBank/DDBJ whole genome shotgun (WGS) entry which is preliminary data.</text>
</comment>
<dbReference type="GO" id="GO:0020037">
    <property type="term" value="F:heme binding"/>
    <property type="evidence" value="ECO:0007669"/>
    <property type="project" value="InterPro"/>
</dbReference>
<sequence length="506" mass="57204">METILTISLLLSSFILFLLIKKRNRSLLAQNLPPGPIKLPLIGNLHLIGQLPFRSFRALSTRHGPIMHLTLGEVRAFVVSSPGLAKRVLTDGDPGFTDRPESIAFEIMWYNYTSISFSLYGDYWRQMRKICMIELLSAKNVRSFVSIRADEVARMVESIRASARKPVNLTEMAFTLTSGVTCRAAFGKVCKDRDGLVGLLRAAFKMAGGLEIADLYPTRRVIRALSWSRMKLVEMRRKVDVILDDIIREHKETAGKGGVRRGNGEFGNEDLVDVFLRVMEGGELDIPIGNNNIKAVLLDLFAAGTETSSIVIDWTMVELMRNPRVMAKAQAEIRQAFQKDQTIEEQDLTHKLKYLKLVIKESLRLHPPIPIIPRLSREECVLDGYTIPAKSRVLVNNWAMQRDPKYWKDPESFVPDRFEDGGLDFMNEGLQYLPFGMGKRMCPGMAFGLASIELPLARLLYSFDWKLPEGVRAEDLDMTENPGVTASRKDKLFLVAIPYEPSIRLL</sequence>
<gene>
    <name evidence="14" type="ORF">SHERM_04941</name>
</gene>
<dbReference type="PROSITE" id="PS00086">
    <property type="entry name" value="CYTOCHROME_P450"/>
    <property type="match status" value="1"/>
</dbReference>
<keyword evidence="9 12" id="KW-0408">Iron</keyword>
<dbReference type="InterPro" id="IPR001128">
    <property type="entry name" value="Cyt_P450"/>
</dbReference>
<dbReference type="CDD" id="cd11072">
    <property type="entry name" value="CYP71-like"/>
    <property type="match status" value="1"/>
</dbReference>
<dbReference type="PRINTS" id="PR00385">
    <property type="entry name" value="P450"/>
</dbReference>
<keyword evidence="7" id="KW-1133">Transmembrane helix</keyword>
<dbReference type="Proteomes" id="UP001153555">
    <property type="component" value="Unassembled WGS sequence"/>
</dbReference>
<accession>A0A9N7NLY0</accession>
<dbReference type="GO" id="GO:0016705">
    <property type="term" value="F:oxidoreductase activity, acting on paired donors, with incorporation or reduction of molecular oxygen"/>
    <property type="evidence" value="ECO:0007669"/>
    <property type="project" value="InterPro"/>
</dbReference>